<dbReference type="InterPro" id="IPR006680">
    <property type="entry name" value="Amidohydro-rel"/>
</dbReference>
<gene>
    <name evidence="3" type="ORF">C7380_1023</name>
</gene>
<dbReference type="InterPro" id="IPR050287">
    <property type="entry name" value="MTA/SAH_deaminase"/>
</dbReference>
<dbReference type="SUPFAM" id="SSF51556">
    <property type="entry name" value="Metallo-dependent hydrolases"/>
    <property type="match status" value="1"/>
</dbReference>
<dbReference type="InterPro" id="IPR032466">
    <property type="entry name" value="Metal_Hydrolase"/>
</dbReference>
<dbReference type="Gene3D" id="3.20.20.140">
    <property type="entry name" value="Metal-dependent hydrolases"/>
    <property type="match status" value="1"/>
</dbReference>
<dbReference type="PANTHER" id="PTHR43794">
    <property type="entry name" value="AMINOHYDROLASE SSNA-RELATED"/>
    <property type="match status" value="1"/>
</dbReference>
<evidence type="ECO:0000313" key="4">
    <source>
        <dbReference type="Proteomes" id="UP000245921"/>
    </source>
</evidence>
<dbReference type="CDD" id="cd01298">
    <property type="entry name" value="ATZ_TRZ_like"/>
    <property type="match status" value="1"/>
</dbReference>
<evidence type="ECO:0000313" key="3">
    <source>
        <dbReference type="EMBL" id="PWJ96097.1"/>
    </source>
</evidence>
<accession>A0AA45C8F3</accession>
<sequence length="432" mass="50182">MKKLLKNAKILKSADGSIENKDIVINEDKIENIYLNGEIEDEKNFEVFDLENKLIVPGFINSHSHTIMSYFKGNADDMSFKEWLFENMLPREELLTPEMAYYGSYISQLEMIKNGITSFADMYMFTDQIAQAALKTGMRAFISRGLSYDNEKGWQKRIDENIETYKKYNNYFGRIKIGFGPHAPYTVNHEKLKEVSQLAKKYKTHIQIHLLESEWERKEYNLKKIEETGLFDNPTIAAHCVYIDDDDMHVLSRNNVTVSHNPSSNLKLGNGICPLTKLFEKNINITLGTDGSASNNSLDIMKEGYIASLLQKSKYGPEKIKINQILRMMWENSAYAFEEKIGRIESGYKADIAVLDLKNIEFQPLEDKKIKSHLIYSANNSNIWGTMINGEWKYYNKKLINIKLEEEKIYENFAKWHKKLEKDFINNNISND</sequence>
<dbReference type="Gene3D" id="2.30.40.10">
    <property type="entry name" value="Urease, subunit C, domain 1"/>
    <property type="match status" value="1"/>
</dbReference>
<organism evidence="3 4">
    <name type="scientific">Oceanotoga teriensis</name>
    <dbReference type="NCBI Taxonomy" id="515440"/>
    <lineage>
        <taxon>Bacteria</taxon>
        <taxon>Thermotogati</taxon>
        <taxon>Thermotogota</taxon>
        <taxon>Thermotogae</taxon>
        <taxon>Petrotogales</taxon>
        <taxon>Petrotogaceae</taxon>
        <taxon>Oceanotoga</taxon>
    </lineage>
</organism>
<reference evidence="3 4" key="1">
    <citation type="submission" date="2018-05" db="EMBL/GenBank/DDBJ databases">
        <title>Genomic Encyclopedia of Type Strains, Phase IV (KMG-IV): sequencing the most valuable type-strain genomes for metagenomic binning, comparative biology and taxonomic classification.</title>
        <authorList>
            <person name="Goeker M."/>
        </authorList>
    </citation>
    <scope>NUCLEOTIDE SEQUENCE [LARGE SCALE GENOMIC DNA]</scope>
    <source>
        <strain evidence="3 4">DSM 24906</strain>
    </source>
</reference>
<keyword evidence="1" id="KW-0378">Hydrolase</keyword>
<name>A0AA45C8F3_9BACT</name>
<keyword evidence="4" id="KW-1185">Reference proteome</keyword>
<dbReference type="RefSeq" id="WP_109603721.1">
    <property type="nucleotide sequence ID" value="NZ_JAMHJO010000001.1"/>
</dbReference>
<dbReference type="Pfam" id="PF01979">
    <property type="entry name" value="Amidohydro_1"/>
    <property type="match status" value="1"/>
</dbReference>
<dbReference type="GO" id="GO:0016810">
    <property type="term" value="F:hydrolase activity, acting on carbon-nitrogen (but not peptide) bonds"/>
    <property type="evidence" value="ECO:0007669"/>
    <property type="project" value="InterPro"/>
</dbReference>
<protein>
    <submittedName>
        <fullName evidence="3">5-methylthioadenosine/S-adenosylhomocysteine deaminase</fullName>
    </submittedName>
</protein>
<dbReference type="InterPro" id="IPR011059">
    <property type="entry name" value="Metal-dep_hydrolase_composite"/>
</dbReference>
<dbReference type="EMBL" id="QGGI01000002">
    <property type="protein sequence ID" value="PWJ96097.1"/>
    <property type="molecule type" value="Genomic_DNA"/>
</dbReference>
<dbReference type="AlphaFoldDB" id="A0AA45C8F3"/>
<feature type="domain" description="Amidohydrolase-related" evidence="2">
    <location>
        <begin position="55"/>
        <end position="392"/>
    </location>
</feature>
<comment type="caution">
    <text evidence="3">The sequence shown here is derived from an EMBL/GenBank/DDBJ whole genome shotgun (WGS) entry which is preliminary data.</text>
</comment>
<dbReference type="PANTHER" id="PTHR43794:SF11">
    <property type="entry name" value="AMIDOHYDROLASE-RELATED DOMAIN-CONTAINING PROTEIN"/>
    <property type="match status" value="1"/>
</dbReference>
<proteinExistence type="predicted"/>
<evidence type="ECO:0000256" key="1">
    <source>
        <dbReference type="ARBA" id="ARBA00022801"/>
    </source>
</evidence>
<evidence type="ECO:0000259" key="2">
    <source>
        <dbReference type="Pfam" id="PF01979"/>
    </source>
</evidence>
<dbReference type="Proteomes" id="UP000245921">
    <property type="component" value="Unassembled WGS sequence"/>
</dbReference>
<dbReference type="SUPFAM" id="SSF51338">
    <property type="entry name" value="Composite domain of metallo-dependent hydrolases"/>
    <property type="match status" value="1"/>
</dbReference>